<dbReference type="InterPro" id="IPR012334">
    <property type="entry name" value="Pectin_lyas_fold"/>
</dbReference>
<dbReference type="Gene3D" id="2.160.20.10">
    <property type="entry name" value="Single-stranded right-handed beta-helix, Pectin lyase-like"/>
    <property type="match status" value="1"/>
</dbReference>
<evidence type="ECO:0000313" key="3">
    <source>
        <dbReference type="Proteomes" id="UP001500523"/>
    </source>
</evidence>
<feature type="domain" description="Rhamnogalacturonase A/B/Epimerase-like pectate lyase" evidence="1">
    <location>
        <begin position="11"/>
        <end position="240"/>
    </location>
</feature>
<gene>
    <name evidence="2" type="ORF">GCM10022268_18870</name>
</gene>
<dbReference type="Pfam" id="PF12708">
    <property type="entry name" value="Pect-lyase_RHGA_epim"/>
    <property type="match status" value="1"/>
</dbReference>
<dbReference type="PANTHER" id="PTHR31339:SF9">
    <property type="entry name" value="PLASMIN AND FIBRONECTIN-BINDING PROTEIN A"/>
    <property type="match status" value="1"/>
</dbReference>
<protein>
    <submittedName>
        <fullName evidence="2">Glycoside hydrolase family 28 protein</fullName>
    </submittedName>
</protein>
<dbReference type="EMBL" id="BAABBF010000004">
    <property type="protein sequence ID" value="GAA3709945.1"/>
    <property type="molecule type" value="Genomic_DNA"/>
</dbReference>
<dbReference type="InterPro" id="IPR011050">
    <property type="entry name" value="Pectin_lyase_fold/virulence"/>
</dbReference>
<comment type="caution">
    <text evidence="2">The sequence shown here is derived from an EMBL/GenBank/DDBJ whole genome shotgun (WGS) entry which is preliminary data.</text>
</comment>
<organism evidence="2 3">
    <name type="scientific">Sphingomonas cynarae</name>
    <dbReference type="NCBI Taxonomy" id="930197"/>
    <lineage>
        <taxon>Bacteria</taxon>
        <taxon>Pseudomonadati</taxon>
        <taxon>Pseudomonadota</taxon>
        <taxon>Alphaproteobacteria</taxon>
        <taxon>Sphingomonadales</taxon>
        <taxon>Sphingomonadaceae</taxon>
        <taxon>Sphingomonas</taxon>
    </lineage>
</organism>
<dbReference type="SUPFAM" id="SSF51126">
    <property type="entry name" value="Pectin lyase-like"/>
    <property type="match status" value="1"/>
</dbReference>
<dbReference type="GO" id="GO:0016787">
    <property type="term" value="F:hydrolase activity"/>
    <property type="evidence" value="ECO:0007669"/>
    <property type="project" value="UniProtKB-KW"/>
</dbReference>
<dbReference type="InterPro" id="IPR051801">
    <property type="entry name" value="GH28_Enzymes"/>
</dbReference>
<dbReference type="SMART" id="SM00710">
    <property type="entry name" value="PbH1"/>
    <property type="match status" value="7"/>
</dbReference>
<keyword evidence="2" id="KW-0378">Hydrolase</keyword>
<dbReference type="InterPro" id="IPR024535">
    <property type="entry name" value="RHGA/B-epi-like_pectate_lyase"/>
</dbReference>
<evidence type="ECO:0000313" key="2">
    <source>
        <dbReference type="EMBL" id="GAA3709945.1"/>
    </source>
</evidence>
<dbReference type="PANTHER" id="PTHR31339">
    <property type="entry name" value="PECTIN LYASE-RELATED"/>
    <property type="match status" value="1"/>
</dbReference>
<name>A0ABP7DYZ5_9SPHN</name>
<keyword evidence="3" id="KW-1185">Reference proteome</keyword>
<sequence length="507" mass="53789">MPLLTAAAAPVDVRTFGAKGDGRTLDHDAINRAIVTVARSGGTVLVPAGRYLCFSIRLRSGITLMLAAGAVIEAADPARHAGGYDLPESPSNDVYQDFGHSHFHNSLIWADGVHDVAIVGPGMIDGIGLTREGPGARWKGGGKNAGSHPASMRGVTGTEMRQLEPDRSLMNGRGNKAIALKNARRVRIADLTIARGGHFAILCTGCDDVTIEGLRIDTNRDGIDIDACRRVIITNSHVNSPNDDAIVLKASYALGEKRACEDVTITGCSVSGFDPGTLLDGTRQRTQQLAPDRDRVTGRIKLGTESHGGFRRIRIENCRFQRCRGLALETVDGGVLEEVSARNLTMGEVTTAPLFLRTGDRRRGPDGTGLGRIRHVAIANLTATGIDPRFAASIVGLADSPIEDVTLTDLDFRYAGGGTASYAARPVPEARDGYPEPSMFGTLPAYGLYVRHARGITARHVTLSTDMPDARPPVIVEDGRDIVIEGLRASGEAVVTGGKGVRIVAAD</sequence>
<dbReference type="InterPro" id="IPR006626">
    <property type="entry name" value="PbH1"/>
</dbReference>
<accession>A0ABP7DYZ5</accession>
<evidence type="ECO:0000259" key="1">
    <source>
        <dbReference type="Pfam" id="PF12708"/>
    </source>
</evidence>
<reference evidence="3" key="1">
    <citation type="journal article" date="2019" name="Int. J. Syst. Evol. Microbiol.">
        <title>The Global Catalogue of Microorganisms (GCM) 10K type strain sequencing project: providing services to taxonomists for standard genome sequencing and annotation.</title>
        <authorList>
            <consortium name="The Broad Institute Genomics Platform"/>
            <consortium name="The Broad Institute Genome Sequencing Center for Infectious Disease"/>
            <person name="Wu L."/>
            <person name="Ma J."/>
        </authorList>
    </citation>
    <scope>NUCLEOTIDE SEQUENCE [LARGE SCALE GENOMIC DNA]</scope>
    <source>
        <strain evidence="3">JCM 17498</strain>
    </source>
</reference>
<dbReference type="Proteomes" id="UP001500523">
    <property type="component" value="Unassembled WGS sequence"/>
</dbReference>
<proteinExistence type="predicted"/>